<gene>
    <name evidence="2" type="ORF">TGDOM2_400330</name>
</gene>
<feature type="compositionally biased region" description="Basic residues" evidence="1">
    <location>
        <begin position="182"/>
        <end position="202"/>
    </location>
</feature>
<organism evidence="2 3">
    <name type="scientific">Toxoplasma gondii GAB2-2007-GAL-DOM2</name>
    <dbReference type="NCBI Taxonomy" id="1130820"/>
    <lineage>
        <taxon>Eukaryota</taxon>
        <taxon>Sar</taxon>
        <taxon>Alveolata</taxon>
        <taxon>Apicomplexa</taxon>
        <taxon>Conoidasida</taxon>
        <taxon>Coccidia</taxon>
        <taxon>Eucoccidiorida</taxon>
        <taxon>Eimeriorina</taxon>
        <taxon>Sarcocystidae</taxon>
        <taxon>Toxoplasma</taxon>
    </lineage>
</organism>
<dbReference type="EMBL" id="AHZU02001182">
    <property type="protein sequence ID" value="KFG35240.1"/>
    <property type="molecule type" value="Genomic_DNA"/>
</dbReference>
<evidence type="ECO:0000313" key="3">
    <source>
        <dbReference type="Proteomes" id="UP000028837"/>
    </source>
</evidence>
<sequence>MGLPQCVRPAPPLPEDTPDEYRFLASAAMPRRSHRGLTVTYFHSIHGIGTVAVLWGRSVPRVGTPSGGIEPCLGFLTSKAIVVYGSRPPRELSRGTLCDWLCNEAGVTFRLRGFRYTRKRHRPKAMVDVCTRMSHVNSSLVCLDVSRSFTHVLLVTLLCAYGSYRRCRIRSKTLQLRPGEKMRRRSCRLRSSRAHRKRRKLR</sequence>
<accession>A0A086JSX2</accession>
<reference evidence="2 3" key="1">
    <citation type="submission" date="2014-02" db="EMBL/GenBank/DDBJ databases">
        <authorList>
            <person name="Sibley D."/>
            <person name="Venepally P."/>
            <person name="Karamycheva S."/>
            <person name="Hadjithomas M."/>
            <person name="Khan A."/>
            <person name="Brunk B."/>
            <person name="Roos D."/>
            <person name="Caler E."/>
            <person name="Lorenzi H."/>
        </authorList>
    </citation>
    <scope>NUCLEOTIDE SEQUENCE [LARGE SCALE GENOMIC DNA]</scope>
    <source>
        <strain evidence="2 3">GAB2-2007-GAL-DOM2</strain>
    </source>
</reference>
<feature type="region of interest" description="Disordered" evidence="1">
    <location>
        <begin position="179"/>
        <end position="202"/>
    </location>
</feature>
<dbReference type="Proteomes" id="UP000028837">
    <property type="component" value="Unassembled WGS sequence"/>
</dbReference>
<dbReference type="AlphaFoldDB" id="A0A086JSX2"/>
<feature type="non-terminal residue" evidence="2">
    <location>
        <position position="202"/>
    </location>
</feature>
<name>A0A086JSX2_TOXGO</name>
<protein>
    <submittedName>
        <fullName evidence="2">Uncharacterized protein</fullName>
    </submittedName>
</protein>
<dbReference type="VEuPathDB" id="ToxoDB:TGDOM2_400330"/>
<comment type="caution">
    <text evidence="2">The sequence shown here is derived from an EMBL/GenBank/DDBJ whole genome shotgun (WGS) entry which is preliminary data.</text>
</comment>
<proteinExistence type="predicted"/>
<evidence type="ECO:0000256" key="1">
    <source>
        <dbReference type="SAM" id="MobiDB-lite"/>
    </source>
</evidence>
<evidence type="ECO:0000313" key="2">
    <source>
        <dbReference type="EMBL" id="KFG35240.1"/>
    </source>
</evidence>